<evidence type="ECO:0000313" key="5">
    <source>
        <dbReference type="Proteomes" id="UP000542742"/>
    </source>
</evidence>
<feature type="chain" id="PRO_5039475664" evidence="2">
    <location>
        <begin position="21"/>
        <end position="274"/>
    </location>
</feature>
<keyword evidence="5" id="KW-1185">Reference proteome</keyword>
<proteinExistence type="predicted"/>
<evidence type="ECO:0000256" key="1">
    <source>
        <dbReference type="SAM" id="MobiDB-lite"/>
    </source>
</evidence>
<dbReference type="SUPFAM" id="SSF88713">
    <property type="entry name" value="Glycoside hydrolase/deacetylase"/>
    <property type="match status" value="1"/>
</dbReference>
<protein>
    <submittedName>
        <fullName evidence="4">Peptidoglycan/xylan/chitin deacetylase (PgdA/CDA1 family)</fullName>
    </submittedName>
</protein>
<dbReference type="PROSITE" id="PS51257">
    <property type="entry name" value="PROKAR_LIPOPROTEIN"/>
    <property type="match status" value="1"/>
</dbReference>
<dbReference type="PANTHER" id="PTHR10587:SF134">
    <property type="entry name" value="SECRETED PROTEIN"/>
    <property type="match status" value="1"/>
</dbReference>
<organism evidence="4 5">
    <name type="scientific">Paractinoplanes abujensis</name>
    <dbReference type="NCBI Taxonomy" id="882441"/>
    <lineage>
        <taxon>Bacteria</taxon>
        <taxon>Bacillati</taxon>
        <taxon>Actinomycetota</taxon>
        <taxon>Actinomycetes</taxon>
        <taxon>Micromonosporales</taxon>
        <taxon>Micromonosporaceae</taxon>
        <taxon>Paractinoplanes</taxon>
    </lineage>
</organism>
<dbReference type="InterPro" id="IPR002509">
    <property type="entry name" value="NODB_dom"/>
</dbReference>
<dbReference type="InterPro" id="IPR050248">
    <property type="entry name" value="Polysacc_deacetylase_ArnD"/>
</dbReference>
<evidence type="ECO:0000256" key="2">
    <source>
        <dbReference type="SAM" id="SignalP"/>
    </source>
</evidence>
<name>A0A7W7CP79_9ACTN</name>
<feature type="domain" description="NodB homology" evidence="3">
    <location>
        <begin position="98"/>
        <end position="274"/>
    </location>
</feature>
<dbReference type="CDD" id="cd10917">
    <property type="entry name" value="CE4_NodB_like_6s_7s"/>
    <property type="match status" value="1"/>
</dbReference>
<feature type="signal peptide" evidence="2">
    <location>
        <begin position="1"/>
        <end position="20"/>
    </location>
</feature>
<dbReference type="GO" id="GO:0005975">
    <property type="term" value="P:carbohydrate metabolic process"/>
    <property type="evidence" value="ECO:0007669"/>
    <property type="project" value="InterPro"/>
</dbReference>
<sequence length="274" mass="29541">MGLSRAYRTATMAVLLSVTAACGNRISPVPQASSAPPPSASASPTVESAPLAADPRAALPANLRARMPRFAPPPPATKVTLPANGTAGWFSRIPTDQKVAFITIDDGWEKNPLAARLFRAANVPIALFLEVNAISDNPGHFRELQATGATIQNHTISHPVLKGRSYAFQKHEICGGADQLGRLYGKRPTLFRPPGGAHDATTLRAAHDCGMKAAFFWKETTHKGKVRFQEGTTVRPGDIILMHFRPRFVDDFLAVLNAIHKAGLTPARLEDYIP</sequence>
<accession>A0A7W7CP79</accession>
<dbReference type="PANTHER" id="PTHR10587">
    <property type="entry name" value="GLYCOSYL TRANSFERASE-RELATED"/>
    <property type="match status" value="1"/>
</dbReference>
<feature type="region of interest" description="Disordered" evidence="1">
    <location>
        <begin position="29"/>
        <end position="50"/>
    </location>
</feature>
<reference evidence="4 5" key="1">
    <citation type="submission" date="2020-08" db="EMBL/GenBank/DDBJ databases">
        <title>Sequencing the genomes of 1000 actinobacteria strains.</title>
        <authorList>
            <person name="Klenk H.-P."/>
        </authorList>
    </citation>
    <scope>NUCLEOTIDE SEQUENCE [LARGE SCALE GENOMIC DNA]</scope>
    <source>
        <strain evidence="4 5">DSM 45518</strain>
    </source>
</reference>
<dbReference type="InterPro" id="IPR011330">
    <property type="entry name" value="Glyco_hydro/deAcase_b/a-brl"/>
</dbReference>
<evidence type="ECO:0000259" key="3">
    <source>
        <dbReference type="PROSITE" id="PS51677"/>
    </source>
</evidence>
<comment type="caution">
    <text evidence="4">The sequence shown here is derived from an EMBL/GenBank/DDBJ whole genome shotgun (WGS) entry which is preliminary data.</text>
</comment>
<keyword evidence="2" id="KW-0732">Signal</keyword>
<dbReference type="Proteomes" id="UP000542742">
    <property type="component" value="Unassembled WGS sequence"/>
</dbReference>
<evidence type="ECO:0000313" key="4">
    <source>
        <dbReference type="EMBL" id="MBB4692203.1"/>
    </source>
</evidence>
<dbReference type="Pfam" id="PF01522">
    <property type="entry name" value="Polysacc_deac_1"/>
    <property type="match status" value="1"/>
</dbReference>
<gene>
    <name evidence="4" type="ORF">BKA14_002351</name>
</gene>
<dbReference type="EMBL" id="JACHMF010000001">
    <property type="protein sequence ID" value="MBB4692203.1"/>
    <property type="molecule type" value="Genomic_DNA"/>
</dbReference>
<dbReference type="RefSeq" id="WP_239093588.1">
    <property type="nucleotide sequence ID" value="NZ_BOMC01000079.1"/>
</dbReference>
<dbReference type="AlphaFoldDB" id="A0A7W7CP79"/>
<dbReference type="Gene3D" id="3.20.20.370">
    <property type="entry name" value="Glycoside hydrolase/deacetylase"/>
    <property type="match status" value="1"/>
</dbReference>
<dbReference type="GO" id="GO:0016810">
    <property type="term" value="F:hydrolase activity, acting on carbon-nitrogen (but not peptide) bonds"/>
    <property type="evidence" value="ECO:0007669"/>
    <property type="project" value="InterPro"/>
</dbReference>
<dbReference type="PROSITE" id="PS51677">
    <property type="entry name" value="NODB"/>
    <property type="match status" value="1"/>
</dbReference>